<dbReference type="InterPro" id="IPR043018">
    <property type="entry name" value="Poxvirus_sf"/>
</dbReference>
<protein>
    <submittedName>
        <fullName evidence="1">A52R-like family protein</fullName>
    </submittedName>
</protein>
<reference evidence="1" key="1">
    <citation type="submission" date="2020-03" db="EMBL/GenBank/DDBJ databases">
        <title>Sheeppox virus, strain Srinagar, vaccine virus, Complete genome.</title>
        <authorList>
            <person name="Kumar A."/>
            <person name="Venkatesan G."/>
            <person name="Singh R.K."/>
        </authorList>
    </citation>
    <scope>NUCLEOTIDE SEQUENCE</scope>
    <source>
        <strain evidence="1">Srinagar passage-40 vaccine</strain>
    </source>
</reference>
<dbReference type="EMBL" id="MT137384">
    <property type="protein sequence ID" value="QRU95236.1"/>
    <property type="molecule type" value="Genomic_DNA"/>
</dbReference>
<organismHost>
    <name type="scientific">Ovis aries</name>
    <name type="common">Sheep</name>
    <dbReference type="NCBI Taxonomy" id="9940"/>
</organismHost>
<sequence length="167" mass="19918">MNTNTLLFSDNYIHDFTDYDNFEKKNSFSMSYQLTGMLQYYFIWRFNGGKVDENTGKIFKEFFKYDTLAKWRFSKRDFEQCKNMLLENDKNTSYVLDVPKPEKNDPLLNLKELIGFLAILSEEIKKDTKFFALFNIMNSLFKHTKIDIVNCLKNRITIFISLVCLKN</sequence>
<proteinExistence type="predicted"/>
<evidence type="ECO:0000313" key="1">
    <source>
        <dbReference type="EMBL" id="QRU95236.1"/>
    </source>
</evidence>
<accession>A0A894I1J3</accession>
<evidence type="ECO:0000313" key="2">
    <source>
        <dbReference type="Proteomes" id="UP000663591"/>
    </source>
</evidence>
<gene>
    <name evidence="1" type="ORF">SPPV-Sri_150</name>
</gene>
<dbReference type="Gene3D" id="1.10.437.20">
    <property type="entry name" value="dsDNA poxvirus"/>
    <property type="match status" value="1"/>
</dbReference>
<dbReference type="InterPro" id="IPR022819">
    <property type="entry name" value="Poxvirus_Bcl-2-like"/>
</dbReference>
<name>A0A894I1J3_SHEV</name>
<dbReference type="Pfam" id="PF06227">
    <property type="entry name" value="Poxv_Bcl-2-like"/>
    <property type="match status" value="1"/>
</dbReference>
<dbReference type="Proteomes" id="UP000663591">
    <property type="component" value="Segment"/>
</dbReference>
<organism evidence="1 2">
    <name type="scientific">Sheeppox virus</name>
    <name type="common">SPPV</name>
    <dbReference type="NCBI Taxonomy" id="10266"/>
    <lineage>
        <taxon>Viruses</taxon>
        <taxon>Varidnaviria</taxon>
        <taxon>Bamfordvirae</taxon>
        <taxon>Nucleocytoviricota</taxon>
        <taxon>Pokkesviricetes</taxon>
        <taxon>Chitovirales</taxon>
        <taxon>Poxviridae</taxon>
        <taxon>Chordopoxvirinae</taxon>
        <taxon>Capripoxvirus</taxon>
        <taxon>Capripoxvirus sheeppox</taxon>
    </lineage>
</organism>